<dbReference type="GO" id="GO:0030983">
    <property type="term" value="F:mismatched DNA binding"/>
    <property type="evidence" value="ECO:0007669"/>
    <property type="project" value="InterPro"/>
</dbReference>
<dbReference type="SUPFAM" id="SSF53150">
    <property type="entry name" value="DNA repair protein MutS, domain II"/>
    <property type="match status" value="1"/>
</dbReference>
<evidence type="ECO:0000256" key="6">
    <source>
        <dbReference type="ARBA" id="ARBA00023204"/>
    </source>
</evidence>
<dbReference type="SUPFAM" id="SSF48334">
    <property type="entry name" value="DNA repair protein MutS, domain III"/>
    <property type="match status" value="1"/>
</dbReference>
<evidence type="ECO:0000313" key="8">
    <source>
        <dbReference type="EMBL" id="QHU35173.1"/>
    </source>
</evidence>
<evidence type="ECO:0000256" key="1">
    <source>
        <dbReference type="ARBA" id="ARBA00006271"/>
    </source>
</evidence>
<name>A0A6C0LXY5_9ZZZZ</name>
<dbReference type="InterPro" id="IPR007695">
    <property type="entry name" value="DNA_mismatch_repair_MutS-lik_N"/>
</dbReference>
<dbReference type="PIRSF" id="PIRSF037677">
    <property type="entry name" value="DNA_mis_repair_Msh6"/>
    <property type="match status" value="1"/>
</dbReference>
<dbReference type="InterPro" id="IPR007696">
    <property type="entry name" value="DNA_mismatch_repair_MutS_core"/>
</dbReference>
<dbReference type="GO" id="GO:0005524">
    <property type="term" value="F:ATP binding"/>
    <property type="evidence" value="ECO:0007669"/>
    <property type="project" value="UniProtKB-KW"/>
</dbReference>
<dbReference type="InterPro" id="IPR036678">
    <property type="entry name" value="MutS_con_dom_sf"/>
</dbReference>
<dbReference type="InterPro" id="IPR036187">
    <property type="entry name" value="DNA_mismatch_repair_MutS_sf"/>
</dbReference>
<evidence type="ECO:0000256" key="2">
    <source>
        <dbReference type="ARBA" id="ARBA00022741"/>
    </source>
</evidence>
<organism evidence="8">
    <name type="scientific">viral metagenome</name>
    <dbReference type="NCBI Taxonomy" id="1070528"/>
    <lineage>
        <taxon>unclassified sequences</taxon>
        <taxon>metagenomes</taxon>
        <taxon>organismal metagenomes</taxon>
    </lineage>
</organism>
<dbReference type="Gene3D" id="3.40.50.300">
    <property type="entry name" value="P-loop containing nucleotide triphosphate hydrolases"/>
    <property type="match status" value="1"/>
</dbReference>
<evidence type="ECO:0000256" key="3">
    <source>
        <dbReference type="ARBA" id="ARBA00022763"/>
    </source>
</evidence>
<dbReference type="CDD" id="cd00085">
    <property type="entry name" value="HNHc"/>
    <property type="match status" value="1"/>
</dbReference>
<dbReference type="InterPro" id="IPR027417">
    <property type="entry name" value="P-loop_NTPase"/>
</dbReference>
<keyword evidence="6" id="KW-0234">DNA repair</keyword>
<dbReference type="InterPro" id="IPR016151">
    <property type="entry name" value="DNA_mismatch_repair_MutS_N"/>
</dbReference>
<dbReference type="PANTHER" id="PTHR11361:SF34">
    <property type="entry name" value="DNA MISMATCH REPAIR PROTEIN MSH1, MITOCHONDRIAL"/>
    <property type="match status" value="1"/>
</dbReference>
<reference evidence="8" key="1">
    <citation type="journal article" date="2020" name="Nature">
        <title>Giant virus diversity and host interactions through global metagenomics.</title>
        <authorList>
            <person name="Schulz F."/>
            <person name="Roux S."/>
            <person name="Paez-Espino D."/>
            <person name="Jungbluth S."/>
            <person name="Walsh D.A."/>
            <person name="Denef V.J."/>
            <person name="McMahon K.D."/>
            <person name="Konstantinidis K.T."/>
            <person name="Eloe-Fadrosh E.A."/>
            <person name="Kyrpides N.C."/>
            <person name="Woyke T."/>
        </authorList>
    </citation>
    <scope>NUCLEOTIDE SEQUENCE</scope>
    <source>
        <strain evidence="8">GVMAG-S-1017745-26</strain>
    </source>
</reference>
<protein>
    <recommendedName>
        <fullName evidence="7">DNA mismatch repair proteins mutS family domain-containing protein</fullName>
    </recommendedName>
</protein>
<dbReference type="InterPro" id="IPR000432">
    <property type="entry name" value="DNA_mismatch_repair_MutS_C"/>
</dbReference>
<dbReference type="InterPro" id="IPR017261">
    <property type="entry name" value="DNA_mismatch_repair_MutS/MSH"/>
</dbReference>
<keyword evidence="5" id="KW-0238">DNA-binding</keyword>
<dbReference type="PROSITE" id="PS00486">
    <property type="entry name" value="DNA_MISMATCH_REPAIR_2"/>
    <property type="match status" value="1"/>
</dbReference>
<keyword evidence="4" id="KW-0067">ATP-binding</keyword>
<evidence type="ECO:0000256" key="4">
    <source>
        <dbReference type="ARBA" id="ARBA00022840"/>
    </source>
</evidence>
<dbReference type="PANTHER" id="PTHR11361">
    <property type="entry name" value="DNA MISMATCH REPAIR PROTEIN MUTS FAMILY MEMBER"/>
    <property type="match status" value="1"/>
</dbReference>
<keyword evidence="3" id="KW-0227">DNA damage</keyword>
<dbReference type="Pfam" id="PF00488">
    <property type="entry name" value="MutS_V"/>
    <property type="match status" value="1"/>
</dbReference>
<dbReference type="Gene3D" id="3.40.1170.10">
    <property type="entry name" value="DNA repair protein MutS, domain I"/>
    <property type="match status" value="1"/>
</dbReference>
<dbReference type="Pfam" id="PF05192">
    <property type="entry name" value="MutS_III"/>
    <property type="match status" value="1"/>
</dbReference>
<dbReference type="Gene3D" id="3.30.420.110">
    <property type="entry name" value="MutS, connector domain"/>
    <property type="match status" value="1"/>
</dbReference>
<evidence type="ECO:0000259" key="7">
    <source>
        <dbReference type="PROSITE" id="PS00486"/>
    </source>
</evidence>
<proteinExistence type="inferred from homology"/>
<dbReference type="SMART" id="SM00533">
    <property type="entry name" value="MUTSd"/>
    <property type="match status" value="1"/>
</dbReference>
<keyword evidence="2" id="KW-0547">Nucleotide-binding</keyword>
<dbReference type="InterPro" id="IPR003615">
    <property type="entry name" value="HNH_nuc"/>
</dbReference>
<dbReference type="AlphaFoldDB" id="A0A6C0LXY5"/>
<dbReference type="SMART" id="SM00534">
    <property type="entry name" value="MUTSac"/>
    <property type="match status" value="1"/>
</dbReference>
<dbReference type="SUPFAM" id="SSF52540">
    <property type="entry name" value="P-loop containing nucleoside triphosphate hydrolases"/>
    <property type="match status" value="1"/>
</dbReference>
<dbReference type="InterPro" id="IPR045076">
    <property type="entry name" value="MutS"/>
</dbReference>
<feature type="domain" description="DNA mismatch repair proteins mutS family" evidence="7">
    <location>
        <begin position="767"/>
        <end position="783"/>
    </location>
</feature>
<comment type="similarity">
    <text evidence="1">Belongs to the DNA mismatch repair MutS family.</text>
</comment>
<dbReference type="Pfam" id="PF01624">
    <property type="entry name" value="MutS_I"/>
    <property type="match status" value="1"/>
</dbReference>
<evidence type="ECO:0000256" key="5">
    <source>
        <dbReference type="ARBA" id="ARBA00023125"/>
    </source>
</evidence>
<dbReference type="SUPFAM" id="SSF55271">
    <property type="entry name" value="DNA repair protein MutS, domain I"/>
    <property type="match status" value="1"/>
</dbReference>
<dbReference type="Gene3D" id="1.10.1420.10">
    <property type="match status" value="2"/>
</dbReference>
<dbReference type="EMBL" id="MN740584">
    <property type="protein sequence ID" value="QHU35173.1"/>
    <property type="molecule type" value="Genomic_DNA"/>
</dbReference>
<dbReference type="GO" id="GO:0140664">
    <property type="term" value="F:ATP-dependent DNA damage sensor activity"/>
    <property type="evidence" value="ECO:0007669"/>
    <property type="project" value="InterPro"/>
</dbReference>
<accession>A0A6C0LXY5</accession>
<sequence>MTMIDDYLSLQDQYEKKYGEKTIVLYECGQFFEIYGVVNDQEKSGRIYEISDLTNLSVSKKGSKYAPISRKNPLMAGFPNHSYEKWKNILLKHNYTIIKIEQDSHGTKNPKRAVTEIISPGLNVESHSFNNYLLSIYLEESTYKNKPILLSGVSTIDITTGENIIYEIKSKPDDYNYVLDELFRFIRTYNPAEIIINTENLSLTENYVIKYLEIEGFNLHYNNYKQSKYLLENKYRKKLLDKLFPNHGLLCAEEYLDINHLPFGTSSYIFLLQFSYDHNETVIHKLTKPKIWQSNDYLILSYDSISQLNVLPDKNLKTSSKYDSLWSLLDKTSTTLGRRFLRESLLNPILDPIELNKRYRLIELLLSKHNGCHIYSYIENYLQKIFDIERLHRRMTIGLLEPKAFTNLDISYQFIIQLIDFITNSITNEDLLSILPQNNTILQFKEFINDYTSKLNMEIVSRFTQNNIKTSIFRDGLYPKIDQIQIKIQQLKLFFTNLRKYFSEITGLDFKSIELKETDKEGHFISLTKNRGQLLKDKLKDIKTINIKIDNDNTITINVSELNFRNLSTTSKITCPEIKKYSEKLNFQYSKLSKKCLIQFKELLSEYDKKYSKILNNVVHFISYIDFVKSNSKCTIQYNYHRPYIKKSELNNSYIKADNLRHPIIEKINDSIEYIPNDVTIGTDNKNGMLLFGVNAVGKSSYMKAMGLSIIMAQSGMYVPAENYHYHPYKNLFTRISGNDNIFKGQSTFAVEMSELRSILKRADNNSLILGDELCSGTETTSGLAIVASGVISLNKIGSSFIFATHLHQLSNMNRILELKNVNYYHMETIFDQSTGSLIYNRKIKNGSGNAIYGLEVAKAMDLDPEFIQMANTIRQEIMGIKKNIVNRKTSQYNASIIIDSCQICQKDTEEVHHIKAQEIANENNMIEHHHKNVKHNLIQLCHQCHQDVHHGNLVIKGYIQTSNGKKVDYYREEKKKKIRKKKFNKEQVEIILSYKEITNSTKSQAIRLLELNNQLKVSNNIVNQIWNNSYL</sequence>
<dbReference type="GO" id="GO:0006298">
    <property type="term" value="P:mismatch repair"/>
    <property type="evidence" value="ECO:0007669"/>
    <property type="project" value="InterPro"/>
</dbReference>